<comment type="caution">
    <text evidence="1">The sequence shown here is derived from an EMBL/GenBank/DDBJ whole genome shotgun (WGS) entry which is preliminary data.</text>
</comment>
<sequence>MRNRWYGSMRQILICITDDQKIEPKLVIKHVAPPASRNSNTFLTGHLRNRLYGTSKWFIYLRLSECMNGQSYVPMAKHGNQLENSIIVCDNAKCHTNLKVVIEEAPTTLLSLVAHSPMFNPIEFICAKLKCYAKTLLRILEVSGSGVGK</sequence>
<dbReference type="EMBL" id="JBDJPC010000003">
    <property type="protein sequence ID" value="KAL1509299.1"/>
    <property type="molecule type" value="Genomic_DNA"/>
</dbReference>
<evidence type="ECO:0008006" key="3">
    <source>
        <dbReference type="Google" id="ProtNLM"/>
    </source>
</evidence>
<reference evidence="1 2" key="1">
    <citation type="submission" date="2024-05" db="EMBL/GenBank/DDBJ databases">
        <title>Genetic variation in Jamaican populations of the coffee berry borer (Hypothenemus hampei).</title>
        <authorList>
            <person name="Errbii M."/>
            <person name="Myrie A."/>
        </authorList>
    </citation>
    <scope>NUCLEOTIDE SEQUENCE [LARGE SCALE GENOMIC DNA]</scope>
    <source>
        <strain evidence="1">JA-Hopewell-2020-01-JO</strain>
        <tissue evidence="1">Whole body</tissue>
    </source>
</reference>
<organism evidence="1 2">
    <name type="scientific">Hypothenemus hampei</name>
    <name type="common">Coffee berry borer</name>
    <dbReference type="NCBI Taxonomy" id="57062"/>
    <lineage>
        <taxon>Eukaryota</taxon>
        <taxon>Metazoa</taxon>
        <taxon>Ecdysozoa</taxon>
        <taxon>Arthropoda</taxon>
        <taxon>Hexapoda</taxon>
        <taxon>Insecta</taxon>
        <taxon>Pterygota</taxon>
        <taxon>Neoptera</taxon>
        <taxon>Endopterygota</taxon>
        <taxon>Coleoptera</taxon>
        <taxon>Polyphaga</taxon>
        <taxon>Cucujiformia</taxon>
        <taxon>Curculionidae</taxon>
        <taxon>Scolytinae</taxon>
        <taxon>Hypothenemus</taxon>
    </lineage>
</organism>
<dbReference type="Gene3D" id="3.30.420.10">
    <property type="entry name" value="Ribonuclease H-like superfamily/Ribonuclease H"/>
    <property type="match status" value="1"/>
</dbReference>
<dbReference type="Proteomes" id="UP001566132">
    <property type="component" value="Unassembled WGS sequence"/>
</dbReference>
<dbReference type="AlphaFoldDB" id="A0ABD1F2D8"/>
<gene>
    <name evidence="1" type="ORF">ABEB36_004061</name>
</gene>
<evidence type="ECO:0000313" key="1">
    <source>
        <dbReference type="EMBL" id="KAL1509299.1"/>
    </source>
</evidence>
<protein>
    <recommendedName>
        <fullName evidence="3">Tc1-like transposase DDE domain-containing protein</fullName>
    </recommendedName>
</protein>
<name>A0ABD1F2D8_HYPHA</name>
<evidence type="ECO:0000313" key="2">
    <source>
        <dbReference type="Proteomes" id="UP001566132"/>
    </source>
</evidence>
<proteinExistence type="predicted"/>
<dbReference type="InterPro" id="IPR036397">
    <property type="entry name" value="RNaseH_sf"/>
</dbReference>
<accession>A0ABD1F2D8</accession>
<keyword evidence="2" id="KW-1185">Reference proteome</keyword>